<feature type="binding site" evidence="7">
    <location>
        <position position="171"/>
    </location>
    <ligand>
        <name>Mn(2+)</name>
        <dbReference type="ChEBI" id="CHEBI:29035"/>
    </ligand>
</feature>
<keyword evidence="6" id="KW-0408">Iron</keyword>
<dbReference type="FunFam" id="1.10.287.990:FF:000002">
    <property type="entry name" value="Superoxide dismutase"/>
    <property type="match status" value="1"/>
</dbReference>
<comment type="catalytic activity">
    <reaction evidence="8">
        <text>2 superoxide + 2 H(+) = H2O2 + O2</text>
        <dbReference type="Rhea" id="RHEA:20696"/>
        <dbReference type="ChEBI" id="CHEBI:15378"/>
        <dbReference type="ChEBI" id="CHEBI:15379"/>
        <dbReference type="ChEBI" id="CHEBI:16240"/>
        <dbReference type="ChEBI" id="CHEBI:18421"/>
        <dbReference type="EC" id="1.15.1.1"/>
    </reaction>
</comment>
<feature type="binding site" evidence="7">
    <location>
        <position position="167"/>
    </location>
    <ligand>
        <name>Mn(2+)</name>
        <dbReference type="ChEBI" id="CHEBI:29035"/>
    </ligand>
</feature>
<evidence type="ECO:0000259" key="10">
    <source>
        <dbReference type="Pfam" id="PF02777"/>
    </source>
</evidence>
<reference evidence="11" key="1">
    <citation type="journal article" date="2018" name="Genome Biol. Evol.">
        <title>Nephromyces encodes a urate metabolism pathway and predicted peroxisomes, demonstrating these are not ancient losses of apicomplexans.</title>
        <authorList>
            <person name="Paight C."/>
            <person name="Slamovits C.H."/>
            <person name="Saffo M.B."/>
            <person name="Lane C.E."/>
        </authorList>
    </citation>
    <scope>NUCLEOTIDE SEQUENCE</scope>
    <source>
        <strain evidence="11">Neph90</strain>
    </source>
</reference>
<dbReference type="Pfam" id="PF02777">
    <property type="entry name" value="Sod_Fe_C"/>
    <property type="match status" value="1"/>
</dbReference>
<dbReference type="Pfam" id="PF00081">
    <property type="entry name" value="Sod_Fe_N"/>
    <property type="match status" value="1"/>
</dbReference>
<comment type="similarity">
    <text evidence="2 8">Belongs to the iron/manganese superoxide dismutase family.</text>
</comment>
<dbReference type="InterPro" id="IPR019832">
    <property type="entry name" value="Mn/Fe_SOD_C"/>
</dbReference>
<dbReference type="Gene3D" id="3.55.40.20">
    <property type="entry name" value="Iron/manganese superoxide dismutase, C-terminal domain"/>
    <property type="match status" value="1"/>
</dbReference>
<dbReference type="PANTHER" id="PTHR42769">
    <property type="entry name" value="SUPEROXIDE DISMUTASE"/>
    <property type="match status" value="1"/>
</dbReference>
<comment type="function">
    <text evidence="8">Destroys radicals which are normally produced within the cells and which are toxic to biological systems.</text>
</comment>
<dbReference type="GO" id="GO:0004784">
    <property type="term" value="F:superoxide dismutase activity"/>
    <property type="evidence" value="ECO:0007669"/>
    <property type="project" value="UniProtKB-EC"/>
</dbReference>
<comment type="subunit">
    <text evidence="3">Homodimer.</text>
</comment>
<accession>A0A3Q8UC09</accession>
<keyword evidence="5 8" id="KW-0560">Oxidoreductase</keyword>
<comment type="cofactor">
    <cofactor evidence="1">
        <name>Fe cation</name>
        <dbReference type="ChEBI" id="CHEBI:24875"/>
    </cofactor>
</comment>
<feature type="binding site" evidence="7">
    <location>
        <position position="82"/>
    </location>
    <ligand>
        <name>Mn(2+)</name>
        <dbReference type="ChEBI" id="CHEBI:29035"/>
    </ligand>
</feature>
<proteinExistence type="evidence at transcript level"/>
<evidence type="ECO:0000313" key="11">
    <source>
        <dbReference type="EMBL" id="AZL94537.1"/>
    </source>
</evidence>
<evidence type="ECO:0000256" key="8">
    <source>
        <dbReference type="RuleBase" id="RU000414"/>
    </source>
</evidence>
<sequence length="203" mass="23930">MFRSLCRLAHQLPSLPYKMEALQPYMSVETLEYHYGKHHAGYVQKLNQLIEGKADLEKLSLEQLIQTQSGIIFNQASQIWNHNFFWKCMIPNGKGAPSEILRLEIEKSFGSLSKFKETFSTMAAGHFGSGWIWLVWKNNRLELLQGHDSYTPIQDQEQLGRPILTCDVWEHAYYIDYRNSRPNYLNNWWNLVNWEFAESNLKR</sequence>
<dbReference type="SUPFAM" id="SSF46609">
    <property type="entry name" value="Fe,Mn superoxide dismutase (SOD), N-terminal domain"/>
    <property type="match status" value="1"/>
</dbReference>
<dbReference type="InterPro" id="IPR036324">
    <property type="entry name" value="Mn/Fe_SOD_N_sf"/>
</dbReference>
<feature type="domain" description="Manganese/iron superoxide dismutase N-terminal" evidence="9">
    <location>
        <begin position="10"/>
        <end position="89"/>
    </location>
</feature>
<dbReference type="PANTHER" id="PTHR42769:SF3">
    <property type="entry name" value="SUPEROXIDE DISMUTASE [FE] 2, CHLOROPLASTIC"/>
    <property type="match status" value="1"/>
</dbReference>
<organism evidence="11">
    <name type="scientific">Nephromyces sp. MMRI</name>
    <dbReference type="NCBI Taxonomy" id="2496275"/>
    <lineage>
        <taxon>Eukaryota</taxon>
        <taxon>Sar</taxon>
        <taxon>Alveolata</taxon>
        <taxon>Apicomplexa</taxon>
        <taxon>Aconoidasida</taxon>
        <taxon>Nephromycida</taxon>
        <taxon>Nephromyces</taxon>
    </lineage>
</organism>
<dbReference type="InterPro" id="IPR001189">
    <property type="entry name" value="Mn/Fe_SOD"/>
</dbReference>
<evidence type="ECO:0000256" key="7">
    <source>
        <dbReference type="PIRSR" id="PIRSR000349-1"/>
    </source>
</evidence>
<dbReference type="SUPFAM" id="SSF54719">
    <property type="entry name" value="Fe,Mn superoxide dismutase (SOD), C-terminal domain"/>
    <property type="match status" value="1"/>
</dbReference>
<evidence type="ECO:0000256" key="6">
    <source>
        <dbReference type="ARBA" id="ARBA00023004"/>
    </source>
</evidence>
<dbReference type="EMBL" id="MK265859">
    <property type="protein sequence ID" value="AZL94537.1"/>
    <property type="molecule type" value="mRNA"/>
</dbReference>
<name>A0A3Q8UC09_9APIC</name>
<evidence type="ECO:0000259" key="9">
    <source>
        <dbReference type="Pfam" id="PF00081"/>
    </source>
</evidence>
<dbReference type="EC" id="1.15.1.1" evidence="8"/>
<dbReference type="GO" id="GO:0046872">
    <property type="term" value="F:metal ion binding"/>
    <property type="evidence" value="ECO:0007669"/>
    <property type="project" value="UniProtKB-KW"/>
</dbReference>
<evidence type="ECO:0000256" key="1">
    <source>
        <dbReference type="ARBA" id="ARBA00001962"/>
    </source>
</evidence>
<evidence type="ECO:0000256" key="4">
    <source>
        <dbReference type="ARBA" id="ARBA00022723"/>
    </source>
</evidence>
<protein>
    <recommendedName>
        <fullName evidence="8">Superoxide dismutase</fullName>
        <ecNumber evidence="8">1.15.1.1</ecNumber>
    </recommendedName>
</protein>
<dbReference type="PIRSF" id="PIRSF000349">
    <property type="entry name" value="SODismutase"/>
    <property type="match status" value="1"/>
</dbReference>
<dbReference type="AlphaFoldDB" id="A0A3Q8UC09"/>
<evidence type="ECO:0000256" key="3">
    <source>
        <dbReference type="ARBA" id="ARBA00011738"/>
    </source>
</evidence>
<dbReference type="PRINTS" id="PR01703">
    <property type="entry name" value="MNSODISMTASE"/>
</dbReference>
<dbReference type="InterPro" id="IPR036314">
    <property type="entry name" value="SOD_C_sf"/>
</dbReference>
<dbReference type="InterPro" id="IPR019833">
    <property type="entry name" value="Mn/Fe_SOD_BS"/>
</dbReference>
<dbReference type="Gene3D" id="1.10.287.990">
    <property type="entry name" value="Fe,Mn superoxide dismutase (SOD) domain"/>
    <property type="match status" value="1"/>
</dbReference>
<dbReference type="InterPro" id="IPR019831">
    <property type="entry name" value="Mn/Fe_SOD_N"/>
</dbReference>
<keyword evidence="4 7" id="KW-0479">Metal-binding</keyword>
<feature type="binding site" evidence="7">
    <location>
        <position position="34"/>
    </location>
    <ligand>
        <name>Mn(2+)</name>
        <dbReference type="ChEBI" id="CHEBI:29035"/>
    </ligand>
</feature>
<evidence type="ECO:0000256" key="5">
    <source>
        <dbReference type="ARBA" id="ARBA00023002"/>
    </source>
</evidence>
<dbReference type="PROSITE" id="PS00088">
    <property type="entry name" value="SOD_MN"/>
    <property type="match status" value="1"/>
</dbReference>
<evidence type="ECO:0000256" key="2">
    <source>
        <dbReference type="ARBA" id="ARBA00008714"/>
    </source>
</evidence>
<feature type="domain" description="Manganese/iron superoxide dismutase C-terminal" evidence="10">
    <location>
        <begin position="100"/>
        <end position="199"/>
    </location>
</feature>